<dbReference type="InterPro" id="IPR000515">
    <property type="entry name" value="MetI-like"/>
</dbReference>
<name>A0A2T7UQQ1_9RHOB</name>
<keyword evidence="12" id="KW-1185">Reference proteome</keyword>
<feature type="transmembrane region" description="Helical" evidence="9">
    <location>
        <begin position="42"/>
        <end position="61"/>
    </location>
</feature>
<evidence type="ECO:0000256" key="2">
    <source>
        <dbReference type="ARBA" id="ARBA00022448"/>
    </source>
</evidence>
<comment type="caution">
    <text evidence="11">The sequence shown here is derived from an EMBL/GenBank/DDBJ whole genome shotgun (WGS) entry which is preliminary data.</text>
</comment>
<dbReference type="Proteomes" id="UP000244810">
    <property type="component" value="Unassembled WGS sequence"/>
</dbReference>
<dbReference type="Gene3D" id="1.10.3720.10">
    <property type="entry name" value="MetI-like"/>
    <property type="match status" value="1"/>
</dbReference>
<evidence type="ECO:0000259" key="10">
    <source>
        <dbReference type="PROSITE" id="PS50928"/>
    </source>
</evidence>
<evidence type="ECO:0000256" key="7">
    <source>
        <dbReference type="ARBA" id="ARBA00022989"/>
    </source>
</evidence>
<organism evidence="11 12">
    <name type="scientific">Pararhodobacter aggregans</name>
    <dbReference type="NCBI Taxonomy" id="404875"/>
    <lineage>
        <taxon>Bacteria</taxon>
        <taxon>Pseudomonadati</taxon>
        <taxon>Pseudomonadota</taxon>
        <taxon>Alphaproteobacteria</taxon>
        <taxon>Rhodobacterales</taxon>
        <taxon>Paracoccaceae</taxon>
        <taxon>Pararhodobacter</taxon>
    </lineage>
</organism>
<dbReference type="SUPFAM" id="SSF161098">
    <property type="entry name" value="MetI-like"/>
    <property type="match status" value="1"/>
</dbReference>
<evidence type="ECO:0000313" key="12">
    <source>
        <dbReference type="Proteomes" id="UP000244810"/>
    </source>
</evidence>
<dbReference type="PANTHER" id="PTHR43386">
    <property type="entry name" value="OLIGOPEPTIDE TRANSPORT SYSTEM PERMEASE PROTEIN APPC"/>
    <property type="match status" value="1"/>
</dbReference>
<keyword evidence="3" id="KW-1003">Cell membrane</keyword>
<dbReference type="OrthoDB" id="9766870at2"/>
<dbReference type="PROSITE" id="PS50928">
    <property type="entry name" value="ABC_TM1"/>
    <property type="match status" value="1"/>
</dbReference>
<evidence type="ECO:0000256" key="1">
    <source>
        <dbReference type="ARBA" id="ARBA00004651"/>
    </source>
</evidence>
<evidence type="ECO:0000256" key="6">
    <source>
        <dbReference type="ARBA" id="ARBA00022927"/>
    </source>
</evidence>
<evidence type="ECO:0000256" key="3">
    <source>
        <dbReference type="ARBA" id="ARBA00022475"/>
    </source>
</evidence>
<dbReference type="PANTHER" id="PTHR43386:SF1">
    <property type="entry name" value="D,D-DIPEPTIDE TRANSPORT SYSTEM PERMEASE PROTEIN DDPC-RELATED"/>
    <property type="match status" value="1"/>
</dbReference>
<feature type="transmembrane region" description="Helical" evidence="9">
    <location>
        <begin position="112"/>
        <end position="136"/>
    </location>
</feature>
<keyword evidence="7 9" id="KW-1133">Transmembrane helix</keyword>
<keyword evidence="8 9" id="KW-0472">Membrane</keyword>
<feature type="domain" description="ABC transmembrane type-1" evidence="10">
    <location>
        <begin position="63"/>
        <end position="251"/>
    </location>
</feature>
<feature type="transmembrane region" description="Helical" evidence="9">
    <location>
        <begin position="229"/>
        <end position="250"/>
    </location>
</feature>
<dbReference type="EMBL" id="QDDR01000007">
    <property type="protein sequence ID" value="PVE46986.1"/>
    <property type="molecule type" value="Genomic_DNA"/>
</dbReference>
<dbReference type="GO" id="GO:0055085">
    <property type="term" value="P:transmembrane transport"/>
    <property type="evidence" value="ECO:0007669"/>
    <property type="project" value="InterPro"/>
</dbReference>
<dbReference type="Pfam" id="PF00528">
    <property type="entry name" value="BPD_transp_1"/>
    <property type="match status" value="1"/>
</dbReference>
<keyword evidence="6" id="KW-0653">Protein transport</keyword>
<keyword evidence="5" id="KW-0571">Peptide transport</keyword>
<dbReference type="CDD" id="cd06261">
    <property type="entry name" value="TM_PBP2"/>
    <property type="match status" value="1"/>
</dbReference>
<evidence type="ECO:0000256" key="5">
    <source>
        <dbReference type="ARBA" id="ARBA00022856"/>
    </source>
</evidence>
<keyword evidence="4 9" id="KW-0812">Transmembrane</keyword>
<feature type="transmembrane region" description="Helical" evidence="9">
    <location>
        <begin position="183"/>
        <end position="208"/>
    </location>
</feature>
<protein>
    <submittedName>
        <fullName evidence="11">ABC transporter permease</fullName>
    </submittedName>
</protein>
<dbReference type="GO" id="GO:0015833">
    <property type="term" value="P:peptide transport"/>
    <property type="evidence" value="ECO:0007669"/>
    <property type="project" value="UniProtKB-KW"/>
</dbReference>
<sequence length="268" mass="28833">MMLLGLLLLATVFFMAATAPLFFPQPPDTMMGPPLQWPGQYAGAPLGTDGLGRNILAGLFYGAQISLLVGFASVTVAMVFGILVGAFAGYYGGWIDNLLMRVTELFQTIPQFMLAIVVVAVLGPSIQVIIFSLAVVSWPAIARLVRGEFMVLREKAYVQGCIVVGMSDMRIIFTQILPNAMSGVTVMSTIMIATAILMESALSFLGFGDPNVTTWGTMIGMGKNNLRDAWYIMTIPGIALLLTALALNLVGDGLNDYLNPRLRSQRGQ</sequence>
<dbReference type="GO" id="GO:0005886">
    <property type="term" value="C:plasma membrane"/>
    <property type="evidence" value="ECO:0007669"/>
    <property type="project" value="UniProtKB-SubCell"/>
</dbReference>
<dbReference type="AlphaFoldDB" id="A0A2T7UQQ1"/>
<gene>
    <name evidence="11" type="ORF">DDE23_14810</name>
</gene>
<dbReference type="InterPro" id="IPR035906">
    <property type="entry name" value="MetI-like_sf"/>
</dbReference>
<proteinExistence type="inferred from homology"/>
<evidence type="ECO:0000256" key="4">
    <source>
        <dbReference type="ARBA" id="ARBA00022692"/>
    </source>
</evidence>
<keyword evidence="2 9" id="KW-0813">Transport</keyword>
<comment type="similarity">
    <text evidence="9">Belongs to the binding-protein-dependent transport system permease family.</text>
</comment>
<dbReference type="GO" id="GO:0015031">
    <property type="term" value="P:protein transport"/>
    <property type="evidence" value="ECO:0007669"/>
    <property type="project" value="UniProtKB-KW"/>
</dbReference>
<dbReference type="InterPro" id="IPR050366">
    <property type="entry name" value="BP-dependent_transpt_permease"/>
</dbReference>
<accession>A0A2T7UQQ1</accession>
<comment type="subcellular location">
    <subcellularLocation>
        <location evidence="1 9">Cell membrane</location>
        <topology evidence="1 9">Multi-pass membrane protein</topology>
    </subcellularLocation>
</comment>
<feature type="transmembrane region" description="Helical" evidence="9">
    <location>
        <begin position="68"/>
        <end position="92"/>
    </location>
</feature>
<evidence type="ECO:0000256" key="9">
    <source>
        <dbReference type="RuleBase" id="RU363032"/>
    </source>
</evidence>
<reference evidence="11 12" key="1">
    <citation type="journal article" date="2011" name="Syst. Appl. Microbiol.">
        <title>Defluviimonas denitrificans gen. nov., sp. nov., and Pararhodobacter aggregans gen. nov., sp. nov., non-phototrophic Rhodobacteraceae from the biofilter of a marine aquaculture.</title>
        <authorList>
            <person name="Foesel B.U."/>
            <person name="Drake H.L."/>
            <person name="Schramm A."/>
        </authorList>
    </citation>
    <scope>NUCLEOTIDE SEQUENCE [LARGE SCALE GENOMIC DNA]</scope>
    <source>
        <strain evidence="11 12">D1-19</strain>
    </source>
</reference>
<evidence type="ECO:0000256" key="8">
    <source>
        <dbReference type="ARBA" id="ARBA00023136"/>
    </source>
</evidence>
<evidence type="ECO:0000313" key="11">
    <source>
        <dbReference type="EMBL" id="PVE46986.1"/>
    </source>
</evidence>